<dbReference type="AlphaFoldDB" id="A0A7M4E7L8"/>
<dbReference type="InterPro" id="IPR036051">
    <property type="entry name" value="KRAB_dom_sf"/>
</dbReference>
<protein>
    <recommendedName>
        <fullName evidence="1">KRAB domain-containing protein</fullName>
    </recommendedName>
</protein>
<organism evidence="2 3">
    <name type="scientific">Crocodylus porosus</name>
    <name type="common">Saltwater crocodile</name>
    <name type="synonym">Estuarine crocodile</name>
    <dbReference type="NCBI Taxonomy" id="8502"/>
    <lineage>
        <taxon>Eukaryota</taxon>
        <taxon>Metazoa</taxon>
        <taxon>Chordata</taxon>
        <taxon>Craniata</taxon>
        <taxon>Vertebrata</taxon>
        <taxon>Euteleostomi</taxon>
        <taxon>Archelosauria</taxon>
        <taxon>Archosauria</taxon>
        <taxon>Crocodylia</taxon>
        <taxon>Longirostres</taxon>
        <taxon>Crocodylidae</taxon>
        <taxon>Crocodylus</taxon>
    </lineage>
</organism>
<dbReference type="PANTHER" id="PTHR23232">
    <property type="entry name" value="KRAB DOMAIN C2H2 ZINC FINGER"/>
    <property type="match status" value="1"/>
</dbReference>
<dbReference type="SMART" id="SM00349">
    <property type="entry name" value="KRAB"/>
    <property type="match status" value="1"/>
</dbReference>
<name>A0A7M4E7L8_CROPO</name>
<dbReference type="SUPFAM" id="SSF109640">
    <property type="entry name" value="KRAB domain (Kruppel-associated box)"/>
    <property type="match status" value="1"/>
</dbReference>
<dbReference type="Proteomes" id="UP000594220">
    <property type="component" value="Unplaced"/>
</dbReference>
<accession>A0A7M4E7L8</accession>
<reference evidence="2" key="2">
    <citation type="submission" date="2025-09" db="UniProtKB">
        <authorList>
            <consortium name="Ensembl"/>
        </authorList>
    </citation>
    <scope>IDENTIFICATION</scope>
</reference>
<dbReference type="PANTHER" id="PTHR23232:SF142">
    <property type="entry name" value="GASTRULA ZINC FINGER PROTEIN XLCGF57.1-LIKE-RELATED"/>
    <property type="match status" value="1"/>
</dbReference>
<dbReference type="Pfam" id="PF01352">
    <property type="entry name" value="KRAB"/>
    <property type="match status" value="1"/>
</dbReference>
<dbReference type="InterPro" id="IPR001909">
    <property type="entry name" value="KRAB"/>
</dbReference>
<keyword evidence="3" id="KW-1185">Reference proteome</keyword>
<evidence type="ECO:0000313" key="3">
    <source>
        <dbReference type="Proteomes" id="UP000594220"/>
    </source>
</evidence>
<feature type="domain" description="KRAB" evidence="1">
    <location>
        <begin position="13"/>
        <end position="95"/>
    </location>
</feature>
<proteinExistence type="predicted"/>
<dbReference type="Gene3D" id="6.10.140.140">
    <property type="match status" value="1"/>
</dbReference>
<reference evidence="2" key="1">
    <citation type="submission" date="2025-08" db="UniProtKB">
        <authorList>
            <consortium name="Ensembl"/>
        </authorList>
    </citation>
    <scope>IDENTIFICATION</scope>
</reference>
<dbReference type="OMA" id="FLHTMEC"/>
<dbReference type="CDD" id="cd07765">
    <property type="entry name" value="KRAB_A-box"/>
    <property type="match status" value="1"/>
</dbReference>
<evidence type="ECO:0000259" key="1">
    <source>
        <dbReference type="PROSITE" id="PS50805"/>
    </source>
</evidence>
<evidence type="ECO:0000313" key="2">
    <source>
        <dbReference type="Ensembl" id="ENSCPRP00005005537.1"/>
    </source>
</evidence>
<sequence length="118" mass="13582">MSAARLPGRSKHMKEPDVAVYFTRKEWELLEDGDKVLYQDQMLRNYHTLVSLGKVVLLAFPWILVCRFHSPLISFLFITPQYKLMVVLARSAVSPHGVSISTVHPLVTFLHTMECGYY</sequence>
<dbReference type="GO" id="GO:0006355">
    <property type="term" value="P:regulation of DNA-templated transcription"/>
    <property type="evidence" value="ECO:0007669"/>
    <property type="project" value="InterPro"/>
</dbReference>
<dbReference type="InterPro" id="IPR050169">
    <property type="entry name" value="Krueppel_C2H2_ZnF"/>
</dbReference>
<dbReference type="PROSITE" id="PS50805">
    <property type="entry name" value="KRAB"/>
    <property type="match status" value="1"/>
</dbReference>
<dbReference type="GeneTree" id="ENSGT00950000185037"/>
<dbReference type="Ensembl" id="ENSCPRT00005006500.1">
    <property type="protein sequence ID" value="ENSCPRP00005005537.1"/>
    <property type="gene ID" value="ENSCPRG00005003977.1"/>
</dbReference>